<accession>A0A8I0HP48</accession>
<dbReference type="AlphaFoldDB" id="A0A8I0HP48"/>
<dbReference type="EMBL" id="JACSPR010000004">
    <property type="protein sequence ID" value="MBD8030216.1"/>
    <property type="molecule type" value="Genomic_DNA"/>
</dbReference>
<name>A0A8I0HP48_9CORY</name>
<feature type="transmembrane region" description="Helical" evidence="1">
    <location>
        <begin position="178"/>
        <end position="198"/>
    </location>
</feature>
<evidence type="ECO:0000256" key="1">
    <source>
        <dbReference type="SAM" id="Phobius"/>
    </source>
</evidence>
<keyword evidence="1" id="KW-1133">Transmembrane helix</keyword>
<keyword evidence="1" id="KW-0472">Membrane</keyword>
<evidence type="ECO:0000313" key="2">
    <source>
        <dbReference type="EMBL" id="MBD8030216.1"/>
    </source>
</evidence>
<comment type="caution">
    <text evidence="2">The sequence shown here is derived from an EMBL/GenBank/DDBJ whole genome shotgun (WGS) entry which is preliminary data.</text>
</comment>
<protein>
    <submittedName>
        <fullName evidence="2">Uncharacterized protein</fullName>
    </submittedName>
</protein>
<feature type="transmembrane region" description="Helical" evidence="1">
    <location>
        <begin position="240"/>
        <end position="257"/>
    </location>
</feature>
<organism evidence="2 3">
    <name type="scientific">Corynebacterium gallinarum</name>
    <dbReference type="NCBI Taxonomy" id="2762214"/>
    <lineage>
        <taxon>Bacteria</taxon>
        <taxon>Bacillati</taxon>
        <taxon>Actinomycetota</taxon>
        <taxon>Actinomycetes</taxon>
        <taxon>Mycobacteriales</taxon>
        <taxon>Corynebacteriaceae</taxon>
        <taxon>Corynebacterium</taxon>
    </lineage>
</organism>
<feature type="transmembrane region" description="Helical" evidence="1">
    <location>
        <begin position="453"/>
        <end position="473"/>
    </location>
</feature>
<dbReference type="RefSeq" id="WP_191733427.1">
    <property type="nucleotide sequence ID" value="NZ_JACSPR010000004.1"/>
</dbReference>
<keyword evidence="3" id="KW-1185">Reference proteome</keyword>
<feature type="transmembrane region" description="Helical" evidence="1">
    <location>
        <begin position="151"/>
        <end position="172"/>
    </location>
</feature>
<gene>
    <name evidence="2" type="ORF">H9627_07755</name>
</gene>
<evidence type="ECO:0000313" key="3">
    <source>
        <dbReference type="Proteomes" id="UP000650224"/>
    </source>
</evidence>
<reference evidence="2 3" key="1">
    <citation type="submission" date="2020-08" db="EMBL/GenBank/DDBJ databases">
        <title>A Genomic Blueprint of the Chicken Gut Microbiome.</title>
        <authorList>
            <person name="Gilroy R."/>
            <person name="Ravi A."/>
            <person name="Getino M."/>
            <person name="Pursley I."/>
            <person name="Horton D.L."/>
            <person name="Alikhan N.-F."/>
            <person name="Baker D."/>
            <person name="Gharbi K."/>
            <person name="Hall N."/>
            <person name="Watson M."/>
            <person name="Adriaenssens E.M."/>
            <person name="Foster-Nyarko E."/>
            <person name="Jarju S."/>
            <person name="Secka A."/>
            <person name="Antonio M."/>
            <person name="Oren A."/>
            <person name="Chaudhuri R."/>
            <person name="La Ragione R.M."/>
            <person name="Hildebrand F."/>
            <person name="Pallen M.J."/>
        </authorList>
    </citation>
    <scope>NUCLEOTIDE SEQUENCE [LARGE SCALE GENOMIC DNA]</scope>
    <source>
        <strain evidence="2 3">Sa1YVA5</strain>
    </source>
</reference>
<keyword evidence="1" id="KW-0812">Transmembrane</keyword>
<sequence>MPRTSQHTRQILLWAWVSLLLGSLLWPLAAPGELLLRDMAVVDDPALSLSALGFGDLPSRNAPQDGVLALLGLPGLIPVSWVVRVLLVAAGLAGAWGAMQLGRAQFAATTVALYNPFVVERLLQGHWSLVLAAWLLPLVVALRAHPRAQIVAMWAASLTPTGAVIAGVVAVVTSRRRVLTSVFVLLAWLPWLVPALLSTPTSGGAQAFSVRAEAGVGTIGTVLGLGGIWNAGAVPASREAGFAVAGVVLFVVLLAGVRNCPPALLILGVVGLVAALGTWALPGFTSWLVTHVPGAGLFRDSQKLLMLAIPAYVSMAAGLNRPLQWAAVVLALLQVPDAPREVQALRPSSSNTAELAELAAGRDVLIVGAPTLVLRDDDLPVVDPRAKAVSLVESGELRVDGIITDPPSPRWTEAVDAWSHRDLDRLRELGVGVVIEGENVVETGAGPQRGWRFHLGLGLTVFWLLLPWGLVLIRRRQR</sequence>
<feature type="transmembrane region" description="Helical" evidence="1">
    <location>
        <begin position="125"/>
        <end position="144"/>
    </location>
</feature>
<proteinExistence type="predicted"/>
<dbReference type="Proteomes" id="UP000650224">
    <property type="component" value="Unassembled WGS sequence"/>
</dbReference>
<feature type="transmembrane region" description="Helical" evidence="1">
    <location>
        <begin position="12"/>
        <end position="29"/>
    </location>
</feature>
<feature type="transmembrane region" description="Helical" evidence="1">
    <location>
        <begin position="264"/>
        <end position="289"/>
    </location>
</feature>